<dbReference type="GO" id="GO:0005506">
    <property type="term" value="F:iron ion binding"/>
    <property type="evidence" value="ECO:0007669"/>
    <property type="project" value="InterPro"/>
</dbReference>
<name>A0A2R6WWK5_MARPO</name>
<dbReference type="GO" id="GO:0009536">
    <property type="term" value="C:plastid"/>
    <property type="evidence" value="ECO:0007669"/>
    <property type="project" value="EnsemblPlants"/>
</dbReference>
<keyword evidence="3" id="KW-1185">Reference proteome</keyword>
<dbReference type="Proteomes" id="UP000244005">
    <property type="component" value="Unassembled WGS sequence"/>
</dbReference>
<protein>
    <recommendedName>
        <fullName evidence="1">Beta-carotene isomerase D27-like C-terminal domain-containing protein</fullName>
    </recommendedName>
</protein>
<dbReference type="AlphaFoldDB" id="A0A2R6WWK5"/>
<dbReference type="OMA" id="QPCYANI"/>
<dbReference type="PANTHER" id="PTHR33591">
    <property type="entry name" value="BETA-CAROTENE ISOMERASE D27"/>
    <property type="match status" value="1"/>
</dbReference>
<dbReference type="EMBL" id="KZ772724">
    <property type="protein sequence ID" value="PTQ38226.1"/>
    <property type="molecule type" value="Genomic_DNA"/>
</dbReference>
<dbReference type="InterPro" id="IPR025114">
    <property type="entry name" value="D27-like_C"/>
</dbReference>
<dbReference type="Gramene" id="Mp6g01750.1">
    <property type="protein sequence ID" value="Mp6g01750.1.cds"/>
    <property type="gene ID" value="Mp6g01750"/>
</dbReference>
<evidence type="ECO:0000313" key="3">
    <source>
        <dbReference type="Proteomes" id="UP000244005"/>
    </source>
</evidence>
<feature type="domain" description="Beta-carotene isomerase D27-like C-terminal" evidence="1">
    <location>
        <begin position="132"/>
        <end position="213"/>
    </location>
</feature>
<reference evidence="3" key="1">
    <citation type="journal article" date="2017" name="Cell">
        <title>Insights into land plant evolution garnered from the Marchantia polymorpha genome.</title>
        <authorList>
            <person name="Bowman J.L."/>
            <person name="Kohchi T."/>
            <person name="Yamato K.T."/>
            <person name="Jenkins J."/>
            <person name="Shu S."/>
            <person name="Ishizaki K."/>
            <person name="Yamaoka S."/>
            <person name="Nishihama R."/>
            <person name="Nakamura Y."/>
            <person name="Berger F."/>
            <person name="Adam C."/>
            <person name="Aki S.S."/>
            <person name="Althoff F."/>
            <person name="Araki T."/>
            <person name="Arteaga-Vazquez M.A."/>
            <person name="Balasubrmanian S."/>
            <person name="Barry K."/>
            <person name="Bauer D."/>
            <person name="Boehm C.R."/>
            <person name="Briginshaw L."/>
            <person name="Caballero-Perez J."/>
            <person name="Catarino B."/>
            <person name="Chen F."/>
            <person name="Chiyoda S."/>
            <person name="Chovatia M."/>
            <person name="Davies K.M."/>
            <person name="Delmans M."/>
            <person name="Demura T."/>
            <person name="Dierschke T."/>
            <person name="Dolan L."/>
            <person name="Dorantes-Acosta A.E."/>
            <person name="Eklund D.M."/>
            <person name="Florent S.N."/>
            <person name="Flores-Sandoval E."/>
            <person name="Fujiyama A."/>
            <person name="Fukuzawa H."/>
            <person name="Galik B."/>
            <person name="Grimanelli D."/>
            <person name="Grimwood J."/>
            <person name="Grossniklaus U."/>
            <person name="Hamada T."/>
            <person name="Haseloff J."/>
            <person name="Hetherington A.J."/>
            <person name="Higo A."/>
            <person name="Hirakawa Y."/>
            <person name="Hundley H.N."/>
            <person name="Ikeda Y."/>
            <person name="Inoue K."/>
            <person name="Inoue S.I."/>
            <person name="Ishida S."/>
            <person name="Jia Q."/>
            <person name="Kakita M."/>
            <person name="Kanazawa T."/>
            <person name="Kawai Y."/>
            <person name="Kawashima T."/>
            <person name="Kennedy M."/>
            <person name="Kinose K."/>
            <person name="Kinoshita T."/>
            <person name="Kohara Y."/>
            <person name="Koide E."/>
            <person name="Komatsu K."/>
            <person name="Kopischke S."/>
            <person name="Kubo M."/>
            <person name="Kyozuka J."/>
            <person name="Lagercrantz U."/>
            <person name="Lin S.S."/>
            <person name="Lindquist E."/>
            <person name="Lipzen A.M."/>
            <person name="Lu C.W."/>
            <person name="De Luna E."/>
            <person name="Martienssen R.A."/>
            <person name="Minamino N."/>
            <person name="Mizutani M."/>
            <person name="Mizutani M."/>
            <person name="Mochizuki N."/>
            <person name="Monte I."/>
            <person name="Mosher R."/>
            <person name="Nagasaki H."/>
            <person name="Nakagami H."/>
            <person name="Naramoto S."/>
            <person name="Nishitani K."/>
            <person name="Ohtani M."/>
            <person name="Okamoto T."/>
            <person name="Okumura M."/>
            <person name="Phillips J."/>
            <person name="Pollak B."/>
            <person name="Reinders A."/>
            <person name="Rovekamp M."/>
            <person name="Sano R."/>
            <person name="Sawa S."/>
            <person name="Schmid M.W."/>
            <person name="Shirakawa M."/>
            <person name="Solano R."/>
            <person name="Spunde A."/>
            <person name="Suetsugu N."/>
            <person name="Sugano S."/>
            <person name="Sugiyama A."/>
            <person name="Sun R."/>
            <person name="Suzuki Y."/>
            <person name="Takenaka M."/>
            <person name="Takezawa D."/>
            <person name="Tomogane H."/>
            <person name="Tsuzuki M."/>
            <person name="Ueda T."/>
            <person name="Umeda M."/>
            <person name="Ward J.M."/>
            <person name="Watanabe Y."/>
            <person name="Yazaki K."/>
            <person name="Yokoyama R."/>
            <person name="Yoshitake Y."/>
            <person name="Yotsui I."/>
            <person name="Zachgo S."/>
            <person name="Schmutz J."/>
        </authorList>
    </citation>
    <scope>NUCLEOTIDE SEQUENCE [LARGE SCALE GENOMIC DNA]</scope>
    <source>
        <strain evidence="3">Tak-1</strain>
    </source>
</reference>
<gene>
    <name evidence="2" type="ORF">MARPO_0052s0029</name>
</gene>
<evidence type="ECO:0000259" key="1">
    <source>
        <dbReference type="Pfam" id="PF13225"/>
    </source>
</evidence>
<dbReference type="InterPro" id="IPR038938">
    <property type="entry name" value="D27-like"/>
</dbReference>
<accession>A0A2R6WWK5</accession>
<dbReference type="GO" id="GO:1901601">
    <property type="term" value="P:strigolactone biosynthetic process"/>
    <property type="evidence" value="ECO:0007669"/>
    <property type="project" value="EnsemblPlants"/>
</dbReference>
<proteinExistence type="predicted"/>
<dbReference type="GO" id="GO:0046608">
    <property type="term" value="F:carotenoid isomerase activity"/>
    <property type="evidence" value="ECO:0007669"/>
    <property type="project" value="EnsemblPlants"/>
</dbReference>
<organism evidence="2 3">
    <name type="scientific">Marchantia polymorpha</name>
    <name type="common">Common liverwort</name>
    <name type="synonym">Marchantia aquatica</name>
    <dbReference type="NCBI Taxonomy" id="3197"/>
    <lineage>
        <taxon>Eukaryota</taxon>
        <taxon>Viridiplantae</taxon>
        <taxon>Streptophyta</taxon>
        <taxon>Embryophyta</taxon>
        <taxon>Marchantiophyta</taxon>
        <taxon>Marchantiopsida</taxon>
        <taxon>Marchantiidae</taxon>
        <taxon>Marchantiales</taxon>
        <taxon>Marchantiaceae</taxon>
        <taxon>Marchantia</taxon>
    </lineage>
</organism>
<sequence length="254" mass="28234">MQALGTLSVSHRPISLPNVRAVIAEPSGEPAPMGQKTKYNDSFFDKMFMGIFTTKMEEVTGKKTELDGYEGLVEISRKVMQGRTPLQQRAAVRQVLMSTLPPGAPEQFRKLFPPTKWSAEFNAFITIPVFKWLVGPCDLQDVEVNGVMQKSLVKIKKCRYLENSGCVGMCVNMCKLPTQDFFTKEFGLPLSMTPNFEDMSCEMVFGKMPAPLDEDPAFQQPCFEAICTMAQPKSPVCPKLKPATESVQTDSVLA</sequence>
<dbReference type="GO" id="GO:1902265">
    <property type="term" value="P:abscisic acid homeostasis"/>
    <property type="evidence" value="ECO:0007669"/>
    <property type="project" value="EnsemblPlants"/>
</dbReference>
<evidence type="ECO:0000313" key="2">
    <source>
        <dbReference type="EMBL" id="PTQ38226.1"/>
    </source>
</evidence>
<dbReference type="Pfam" id="PF13225">
    <property type="entry name" value="D27-like_C"/>
    <property type="match status" value="1"/>
</dbReference>
<dbReference type="OrthoDB" id="416096at2759"/>
<dbReference type="PANTHER" id="PTHR33591:SF4">
    <property type="entry name" value="OS08G0114100 PROTEIN"/>
    <property type="match status" value="1"/>
</dbReference>